<dbReference type="Proteomes" id="UP000310066">
    <property type="component" value="Unassembled WGS sequence"/>
</dbReference>
<dbReference type="GO" id="GO:0012505">
    <property type="term" value="C:endomembrane system"/>
    <property type="evidence" value="ECO:0007669"/>
    <property type="project" value="UniProtKB-SubCell"/>
</dbReference>
<comment type="caution">
    <text evidence="8">The sequence shown here is derived from an EMBL/GenBank/DDBJ whole genome shotgun (WGS) entry which is preliminary data.</text>
</comment>
<accession>A0A4U0VF64</accession>
<keyword evidence="4 7" id="KW-1133">Transmembrane helix</keyword>
<evidence type="ECO:0000256" key="3">
    <source>
        <dbReference type="ARBA" id="ARBA00022692"/>
    </source>
</evidence>
<evidence type="ECO:0000256" key="5">
    <source>
        <dbReference type="ARBA" id="ARBA00023136"/>
    </source>
</evidence>
<comment type="similarity">
    <text evidence="2">Belongs to the CCC1 family.</text>
</comment>
<evidence type="ECO:0000313" key="8">
    <source>
        <dbReference type="EMBL" id="TKA46775.1"/>
    </source>
</evidence>
<evidence type="ECO:0000256" key="6">
    <source>
        <dbReference type="SAM" id="MobiDB-lite"/>
    </source>
</evidence>
<dbReference type="CDD" id="cd02435">
    <property type="entry name" value="CCC1"/>
    <property type="match status" value="1"/>
</dbReference>
<feature type="compositionally biased region" description="Polar residues" evidence="6">
    <location>
        <begin position="1"/>
        <end position="16"/>
    </location>
</feature>
<feature type="transmembrane region" description="Helical" evidence="7">
    <location>
        <begin position="68"/>
        <end position="92"/>
    </location>
</feature>
<feature type="compositionally biased region" description="Polar residues" evidence="6">
    <location>
        <begin position="440"/>
        <end position="451"/>
    </location>
</feature>
<dbReference type="EMBL" id="NAJP01000007">
    <property type="protein sequence ID" value="TKA46775.1"/>
    <property type="molecule type" value="Genomic_DNA"/>
</dbReference>
<dbReference type="Pfam" id="PF01988">
    <property type="entry name" value="VIT1"/>
    <property type="match status" value="1"/>
</dbReference>
<feature type="transmembrane region" description="Helical" evidence="7">
    <location>
        <begin position="199"/>
        <end position="220"/>
    </location>
</feature>
<dbReference type="GO" id="GO:0005384">
    <property type="term" value="F:manganese ion transmembrane transporter activity"/>
    <property type="evidence" value="ECO:0007669"/>
    <property type="project" value="InterPro"/>
</dbReference>
<dbReference type="AlphaFoldDB" id="A0A4U0VF64"/>
<feature type="region of interest" description="Disordered" evidence="6">
    <location>
        <begin position="440"/>
        <end position="483"/>
    </location>
</feature>
<evidence type="ECO:0000256" key="7">
    <source>
        <dbReference type="SAM" id="Phobius"/>
    </source>
</evidence>
<feature type="region of interest" description="Disordered" evidence="6">
    <location>
        <begin position="1"/>
        <end position="32"/>
    </location>
</feature>
<protein>
    <submittedName>
        <fullName evidence="8">Uncharacterized protein</fullName>
    </submittedName>
</protein>
<sequence>MASATAEMSQQNSGTPSVIKEKEAGSPHKERHAAHGELVRDAIIGFADGLTVPFALTAGLSSLGSAKLVILGGLAELFAGSLSMGLGAYLAAVTEAKHYEVEELRERAEVKEKPLAEEDEVYEIFEQYGIERAQSKGVVEGLKANEDMWVRFMMDFELKLEKPRTKMAWIEGIVMAVTYFFGEYCGLLPMIPYFAFKNVTHALFTSIGITALILVVFGYVKALVTGCRHIDAVWSAAQTLLVGAVAAGASYGIVRGIWKTRAGHVLIPSAVITGNSLTIFLAYDDAANNGAFCCVYPYNSTSQQCQLPTGGSYAPFDIDSFQVIYDRSTGATIPLDGSNPTTTSNSSGAAATSTVTTTATATAAGTSSVAAVAAGVAAPLGVLLLASLIACGILLSRLKKLRREHHNAAGISHLGGGGGGMSHHAMAPGSMPYDYKSVPQEQQSEYGSGWSQAGMLPRPVAPVEAPGMEIGEADSRPVTGKIR</sequence>
<comment type="subcellular location">
    <subcellularLocation>
        <location evidence="1">Endomembrane system</location>
        <topology evidence="1">Multi-pass membrane protein</topology>
    </subcellularLocation>
</comment>
<name>A0A4U0VF64_9PEZI</name>
<reference evidence="8 9" key="1">
    <citation type="submission" date="2017-03" db="EMBL/GenBank/DDBJ databases">
        <title>Genomes of endolithic fungi from Antarctica.</title>
        <authorList>
            <person name="Coleine C."/>
            <person name="Masonjones S."/>
            <person name="Stajich J.E."/>
        </authorList>
    </citation>
    <scope>NUCLEOTIDE SEQUENCE [LARGE SCALE GENOMIC DNA]</scope>
    <source>
        <strain evidence="8 9">CCFEE 5311</strain>
    </source>
</reference>
<dbReference type="PANTHER" id="PTHR31851">
    <property type="entry name" value="FE(2+)/MN(2+) TRANSPORTER PCL1"/>
    <property type="match status" value="1"/>
</dbReference>
<dbReference type="STRING" id="329885.A0A4U0VF64"/>
<gene>
    <name evidence="8" type="ORF">B0A54_03731</name>
</gene>
<evidence type="ECO:0000256" key="4">
    <source>
        <dbReference type="ARBA" id="ARBA00022989"/>
    </source>
</evidence>
<dbReference type="InterPro" id="IPR008217">
    <property type="entry name" value="Ccc1_fam"/>
</dbReference>
<dbReference type="OrthoDB" id="73465at2759"/>
<feature type="transmembrane region" description="Helical" evidence="7">
    <location>
        <begin position="167"/>
        <end position="187"/>
    </location>
</feature>
<feature type="transmembrane region" description="Helical" evidence="7">
    <location>
        <begin position="369"/>
        <end position="395"/>
    </location>
</feature>
<evidence type="ECO:0000256" key="1">
    <source>
        <dbReference type="ARBA" id="ARBA00004127"/>
    </source>
</evidence>
<proteinExistence type="inferred from homology"/>
<evidence type="ECO:0000256" key="2">
    <source>
        <dbReference type="ARBA" id="ARBA00007049"/>
    </source>
</evidence>
<feature type="compositionally biased region" description="Basic and acidic residues" evidence="6">
    <location>
        <begin position="19"/>
        <end position="32"/>
    </location>
</feature>
<dbReference type="GO" id="GO:0030026">
    <property type="term" value="P:intracellular manganese ion homeostasis"/>
    <property type="evidence" value="ECO:0007669"/>
    <property type="project" value="InterPro"/>
</dbReference>
<feature type="transmembrane region" description="Helical" evidence="7">
    <location>
        <begin position="232"/>
        <end position="253"/>
    </location>
</feature>
<keyword evidence="5 7" id="KW-0472">Membrane</keyword>
<organism evidence="8 9">
    <name type="scientific">Friedmanniomyces endolithicus</name>
    <dbReference type="NCBI Taxonomy" id="329885"/>
    <lineage>
        <taxon>Eukaryota</taxon>
        <taxon>Fungi</taxon>
        <taxon>Dikarya</taxon>
        <taxon>Ascomycota</taxon>
        <taxon>Pezizomycotina</taxon>
        <taxon>Dothideomycetes</taxon>
        <taxon>Dothideomycetidae</taxon>
        <taxon>Mycosphaerellales</taxon>
        <taxon>Teratosphaeriaceae</taxon>
        <taxon>Friedmanniomyces</taxon>
    </lineage>
</organism>
<evidence type="ECO:0000313" key="9">
    <source>
        <dbReference type="Proteomes" id="UP000310066"/>
    </source>
</evidence>
<keyword evidence="3 7" id="KW-0812">Transmembrane</keyword>